<keyword evidence="5 6" id="KW-0472">Membrane</keyword>
<comment type="similarity">
    <text evidence="2">Belongs to the MS4A family.</text>
</comment>
<sequence>MAMSLTKGEGTTVLTMTSEPGSNCPLVFQLLGSLCCSPVCSVSQGLRRLLAGTQTTLGTVQIMVGLFNIGLGTVLLSTQSYFLESIRAPYWLGGLFIASGVMSILSDRFPSPCLVFLTACMNLANACLAVTAIVLYSVDLGIGHNLSRECGSYHPARERYRYWETTAYPDEGGIQEEYRKRNFELCQSTLNLVMVMLSVIDIVLIVFAVLQLCVTISATVLGVKAMWKNRREGKLKPDLELFMPLLEEVTTNPTA</sequence>
<dbReference type="InterPro" id="IPR007237">
    <property type="entry name" value="CD20-like"/>
</dbReference>
<evidence type="ECO:0000256" key="3">
    <source>
        <dbReference type="ARBA" id="ARBA00022692"/>
    </source>
</evidence>
<dbReference type="Proteomes" id="UP001221898">
    <property type="component" value="Unassembled WGS sequence"/>
</dbReference>
<evidence type="ECO:0000313" key="8">
    <source>
        <dbReference type="Proteomes" id="UP001221898"/>
    </source>
</evidence>
<accession>A0AAD7S9E6</accession>
<evidence type="ECO:0000256" key="4">
    <source>
        <dbReference type="ARBA" id="ARBA00022989"/>
    </source>
</evidence>
<dbReference type="InterPro" id="IPR030417">
    <property type="entry name" value="MS4A"/>
</dbReference>
<feature type="transmembrane region" description="Helical" evidence="6">
    <location>
        <begin position="88"/>
        <end position="106"/>
    </location>
</feature>
<keyword evidence="8" id="KW-1185">Reference proteome</keyword>
<evidence type="ECO:0000256" key="2">
    <source>
        <dbReference type="ARBA" id="ARBA00009565"/>
    </source>
</evidence>
<comment type="caution">
    <text evidence="7">The sequence shown here is derived from an EMBL/GenBank/DDBJ whole genome shotgun (WGS) entry which is preliminary data.</text>
</comment>
<feature type="transmembrane region" description="Helical" evidence="6">
    <location>
        <begin position="58"/>
        <end position="82"/>
    </location>
</feature>
<gene>
    <name evidence="7" type="ORF">AAFF_G00426590</name>
</gene>
<evidence type="ECO:0000313" key="7">
    <source>
        <dbReference type="EMBL" id="KAJ8398404.1"/>
    </source>
</evidence>
<feature type="transmembrane region" description="Helical" evidence="6">
    <location>
        <begin position="113"/>
        <end position="138"/>
    </location>
</feature>
<evidence type="ECO:0000256" key="5">
    <source>
        <dbReference type="ARBA" id="ARBA00023136"/>
    </source>
</evidence>
<dbReference type="Pfam" id="PF04103">
    <property type="entry name" value="CD20"/>
    <property type="match status" value="1"/>
</dbReference>
<keyword evidence="3 6" id="KW-0812">Transmembrane</keyword>
<protein>
    <submittedName>
        <fullName evidence="7">Uncharacterized protein</fullName>
    </submittedName>
</protein>
<organism evidence="7 8">
    <name type="scientific">Aldrovandia affinis</name>
    <dbReference type="NCBI Taxonomy" id="143900"/>
    <lineage>
        <taxon>Eukaryota</taxon>
        <taxon>Metazoa</taxon>
        <taxon>Chordata</taxon>
        <taxon>Craniata</taxon>
        <taxon>Vertebrata</taxon>
        <taxon>Euteleostomi</taxon>
        <taxon>Actinopterygii</taxon>
        <taxon>Neopterygii</taxon>
        <taxon>Teleostei</taxon>
        <taxon>Notacanthiformes</taxon>
        <taxon>Halosauridae</taxon>
        <taxon>Aldrovandia</taxon>
    </lineage>
</organism>
<feature type="transmembrane region" description="Helical" evidence="6">
    <location>
        <begin position="192"/>
        <end position="221"/>
    </location>
</feature>
<comment type="subcellular location">
    <subcellularLocation>
        <location evidence="1">Membrane</location>
        <topology evidence="1">Multi-pass membrane protein</topology>
    </subcellularLocation>
</comment>
<reference evidence="7" key="1">
    <citation type="journal article" date="2023" name="Science">
        <title>Genome structures resolve the early diversification of teleost fishes.</title>
        <authorList>
            <person name="Parey E."/>
            <person name="Louis A."/>
            <person name="Montfort J."/>
            <person name="Bouchez O."/>
            <person name="Roques C."/>
            <person name="Iampietro C."/>
            <person name="Lluch J."/>
            <person name="Castinel A."/>
            <person name="Donnadieu C."/>
            <person name="Desvignes T."/>
            <person name="Floi Bucao C."/>
            <person name="Jouanno E."/>
            <person name="Wen M."/>
            <person name="Mejri S."/>
            <person name="Dirks R."/>
            <person name="Jansen H."/>
            <person name="Henkel C."/>
            <person name="Chen W.J."/>
            <person name="Zahm M."/>
            <person name="Cabau C."/>
            <person name="Klopp C."/>
            <person name="Thompson A.W."/>
            <person name="Robinson-Rechavi M."/>
            <person name="Braasch I."/>
            <person name="Lecointre G."/>
            <person name="Bobe J."/>
            <person name="Postlethwait J.H."/>
            <person name="Berthelot C."/>
            <person name="Roest Crollius H."/>
            <person name="Guiguen Y."/>
        </authorList>
    </citation>
    <scope>NUCLEOTIDE SEQUENCE</scope>
    <source>
        <strain evidence="7">NC1722</strain>
    </source>
</reference>
<dbReference type="AlphaFoldDB" id="A0AAD7S9E6"/>
<dbReference type="EMBL" id="JAINUG010000090">
    <property type="protein sequence ID" value="KAJ8398404.1"/>
    <property type="molecule type" value="Genomic_DNA"/>
</dbReference>
<keyword evidence="4 6" id="KW-1133">Transmembrane helix</keyword>
<name>A0AAD7S9E6_9TELE</name>
<proteinExistence type="inferred from homology"/>
<dbReference type="GO" id="GO:0016020">
    <property type="term" value="C:membrane"/>
    <property type="evidence" value="ECO:0007669"/>
    <property type="project" value="UniProtKB-SubCell"/>
</dbReference>
<dbReference type="PANTHER" id="PTHR23320">
    <property type="entry name" value="MEMBRANE-SPANNING 4-DOMAINS SUBFAMILY A MS4A -RELATED"/>
    <property type="match status" value="1"/>
</dbReference>
<evidence type="ECO:0000256" key="6">
    <source>
        <dbReference type="SAM" id="Phobius"/>
    </source>
</evidence>
<evidence type="ECO:0000256" key="1">
    <source>
        <dbReference type="ARBA" id="ARBA00004141"/>
    </source>
</evidence>
<dbReference type="PANTHER" id="PTHR23320:SF125">
    <property type="entry name" value="TRANSMEMBRANE PROTEIN 176L.1-RELATED"/>
    <property type="match status" value="1"/>
</dbReference>